<dbReference type="OrthoDB" id="69535at2"/>
<dbReference type="GO" id="GO:0005840">
    <property type="term" value="C:ribosome"/>
    <property type="evidence" value="ECO:0007669"/>
    <property type="project" value="UniProtKB-KW"/>
</dbReference>
<protein>
    <submittedName>
        <fullName evidence="2">Ribosomal protein S18 acetylase RimI</fullName>
    </submittedName>
</protein>
<dbReference type="EMBL" id="FNEV01000002">
    <property type="protein sequence ID" value="SDJ11916.1"/>
    <property type="molecule type" value="Genomic_DNA"/>
</dbReference>
<dbReference type="InterPro" id="IPR050276">
    <property type="entry name" value="MshD_Acetyltransferase"/>
</dbReference>
<evidence type="ECO:0000259" key="1">
    <source>
        <dbReference type="PROSITE" id="PS51186"/>
    </source>
</evidence>
<reference evidence="3" key="1">
    <citation type="submission" date="2016-10" db="EMBL/GenBank/DDBJ databases">
        <authorList>
            <person name="Varghese N."/>
            <person name="Submissions S."/>
        </authorList>
    </citation>
    <scope>NUCLEOTIDE SEQUENCE [LARGE SCALE GENOMIC DNA]</scope>
    <source>
        <strain evidence="3">DSM 4771</strain>
    </source>
</reference>
<dbReference type="CDD" id="cd04301">
    <property type="entry name" value="NAT_SF"/>
    <property type="match status" value="1"/>
</dbReference>
<organism evidence="2 3">
    <name type="scientific">Salimicrobium halophilum</name>
    <dbReference type="NCBI Taxonomy" id="86666"/>
    <lineage>
        <taxon>Bacteria</taxon>
        <taxon>Bacillati</taxon>
        <taxon>Bacillota</taxon>
        <taxon>Bacilli</taxon>
        <taxon>Bacillales</taxon>
        <taxon>Bacillaceae</taxon>
        <taxon>Salimicrobium</taxon>
    </lineage>
</organism>
<dbReference type="InterPro" id="IPR000182">
    <property type="entry name" value="GNAT_dom"/>
</dbReference>
<dbReference type="STRING" id="86666.SAMN04490247_0821"/>
<name>A0A1G8R4L8_9BACI</name>
<gene>
    <name evidence="2" type="ORF">SAMN04490247_0821</name>
</gene>
<dbReference type="PANTHER" id="PTHR43617">
    <property type="entry name" value="L-AMINO ACID N-ACETYLTRANSFERASE"/>
    <property type="match status" value="1"/>
</dbReference>
<evidence type="ECO:0000313" key="2">
    <source>
        <dbReference type="EMBL" id="SDJ11916.1"/>
    </source>
</evidence>
<proteinExistence type="predicted"/>
<dbReference type="SUPFAM" id="SSF55729">
    <property type="entry name" value="Acyl-CoA N-acyltransferases (Nat)"/>
    <property type="match status" value="1"/>
</dbReference>
<dbReference type="Proteomes" id="UP000199225">
    <property type="component" value="Unassembled WGS sequence"/>
</dbReference>
<evidence type="ECO:0000313" key="3">
    <source>
        <dbReference type="Proteomes" id="UP000199225"/>
    </source>
</evidence>
<dbReference type="InterPro" id="IPR016181">
    <property type="entry name" value="Acyl_CoA_acyltransferase"/>
</dbReference>
<dbReference type="GO" id="GO:0016747">
    <property type="term" value="F:acyltransferase activity, transferring groups other than amino-acyl groups"/>
    <property type="evidence" value="ECO:0007669"/>
    <property type="project" value="InterPro"/>
</dbReference>
<feature type="domain" description="N-acetyltransferase" evidence="1">
    <location>
        <begin position="22"/>
        <end position="167"/>
    </location>
</feature>
<accession>A0A1G8R4L8</accession>
<dbReference type="Gene3D" id="3.40.630.30">
    <property type="match status" value="1"/>
</dbReference>
<keyword evidence="3" id="KW-1185">Reference proteome</keyword>
<sequence>MMFVKRAETKHVEGISNVCREGCLDTYEGLRSRENIERNNQTFYNHERISEELVEQKGWDGYFVAVENDKVVGAIGGGMTGEATSEVYVLYLDPSRRGEGIGSKLMEELTGVQKGKGSSEQWVSVQKGNDKGIPFYEARGFECVGEQAAYSNEGGEEYVSLRYKRKL</sequence>
<dbReference type="PROSITE" id="PS51186">
    <property type="entry name" value="GNAT"/>
    <property type="match status" value="1"/>
</dbReference>
<dbReference type="Pfam" id="PF00583">
    <property type="entry name" value="Acetyltransf_1"/>
    <property type="match status" value="1"/>
</dbReference>
<keyword evidence="2" id="KW-0689">Ribosomal protein</keyword>
<keyword evidence="2" id="KW-0687">Ribonucleoprotein</keyword>
<dbReference type="AlphaFoldDB" id="A0A1G8R4L8"/>